<dbReference type="Proteomes" id="UP000092600">
    <property type="component" value="Unassembled WGS sequence"/>
</dbReference>
<evidence type="ECO:0000313" key="1">
    <source>
        <dbReference type="EMBL" id="OAY63445.1"/>
    </source>
</evidence>
<dbReference type="EMBL" id="LSRQ01008341">
    <property type="protein sequence ID" value="OAY63445.1"/>
    <property type="molecule type" value="Genomic_DNA"/>
</dbReference>
<sequence length="75" mass="8443">MEFSLTSPPKPTVIPLTNYRGSSHYVGDSPLRATTHHLMHWMGIWLLGNDDKDAAQIVTCRIDEWSAMKQSKGIC</sequence>
<comment type="caution">
    <text evidence="1">The sequence shown here is derived from an EMBL/GenBank/DDBJ whole genome shotgun (WGS) entry which is preliminary data.</text>
</comment>
<protein>
    <submittedName>
        <fullName evidence="1">Uncharacterized protein</fullName>
    </submittedName>
</protein>
<dbReference type="AlphaFoldDB" id="A0A199UFU7"/>
<gene>
    <name evidence="1" type="ORF">ACMD2_15574</name>
</gene>
<accession>A0A199UFU7</accession>
<organism evidence="1 2">
    <name type="scientific">Ananas comosus</name>
    <name type="common">Pineapple</name>
    <name type="synonym">Ananas ananas</name>
    <dbReference type="NCBI Taxonomy" id="4615"/>
    <lineage>
        <taxon>Eukaryota</taxon>
        <taxon>Viridiplantae</taxon>
        <taxon>Streptophyta</taxon>
        <taxon>Embryophyta</taxon>
        <taxon>Tracheophyta</taxon>
        <taxon>Spermatophyta</taxon>
        <taxon>Magnoliopsida</taxon>
        <taxon>Liliopsida</taxon>
        <taxon>Poales</taxon>
        <taxon>Bromeliaceae</taxon>
        <taxon>Bromelioideae</taxon>
        <taxon>Ananas</taxon>
    </lineage>
</organism>
<name>A0A199UFU7_ANACO</name>
<proteinExistence type="predicted"/>
<evidence type="ECO:0000313" key="2">
    <source>
        <dbReference type="Proteomes" id="UP000092600"/>
    </source>
</evidence>
<reference evidence="1 2" key="1">
    <citation type="journal article" date="2016" name="DNA Res.">
        <title>The draft genome of MD-2 pineapple using hybrid error correction of long reads.</title>
        <authorList>
            <person name="Redwan R.M."/>
            <person name="Saidin A."/>
            <person name="Kumar S.V."/>
        </authorList>
    </citation>
    <scope>NUCLEOTIDE SEQUENCE [LARGE SCALE GENOMIC DNA]</scope>
    <source>
        <strain evidence="2">cv. MD2</strain>
        <tissue evidence="1">Leaf</tissue>
    </source>
</reference>